<name>A0ABP8M2D6_9BACT</name>
<dbReference type="InterPro" id="IPR014710">
    <property type="entry name" value="RmlC-like_jellyroll"/>
</dbReference>
<proteinExistence type="predicted"/>
<dbReference type="Gene3D" id="2.60.120.10">
    <property type="entry name" value="Jelly Rolls"/>
    <property type="match status" value="1"/>
</dbReference>
<dbReference type="SMART" id="SM00100">
    <property type="entry name" value="cNMP"/>
    <property type="match status" value="1"/>
</dbReference>
<reference evidence="3" key="1">
    <citation type="journal article" date="2019" name="Int. J. Syst. Evol. Microbiol.">
        <title>The Global Catalogue of Microorganisms (GCM) 10K type strain sequencing project: providing services to taxonomists for standard genome sequencing and annotation.</title>
        <authorList>
            <consortium name="The Broad Institute Genomics Platform"/>
            <consortium name="The Broad Institute Genome Sequencing Center for Infectious Disease"/>
            <person name="Wu L."/>
            <person name="Ma J."/>
        </authorList>
    </citation>
    <scope>NUCLEOTIDE SEQUENCE [LARGE SCALE GENOMIC DNA]</scope>
    <source>
        <strain evidence="3">JCM 31920</strain>
    </source>
</reference>
<dbReference type="CDD" id="cd00038">
    <property type="entry name" value="CAP_ED"/>
    <property type="match status" value="1"/>
</dbReference>
<dbReference type="EMBL" id="BAABEY010000025">
    <property type="protein sequence ID" value="GAA4440984.1"/>
    <property type="molecule type" value="Genomic_DNA"/>
</dbReference>
<dbReference type="InterPro" id="IPR000595">
    <property type="entry name" value="cNMP-bd_dom"/>
</dbReference>
<sequence>MSLTKPLVRILEAIDRSIPASEREKLLGAFQPYKIAKSRVLVAHGEVSGKMYFIQKGVMRAYYTRGEEDVTSLMASDGEAVCIAASFFRQQPSEEILETLEDCIVYSITYELYRELTGYDTGLAQLTIELLENQLINFGETIRMFKYLSVEQRISHYVRQPASVFRRIPDQYIATYLGTTGATFSRCLKNVEIDRD</sequence>
<dbReference type="PROSITE" id="PS50042">
    <property type="entry name" value="CNMP_BINDING_3"/>
    <property type="match status" value="1"/>
</dbReference>
<accession>A0ABP8M2D6</accession>
<keyword evidence="3" id="KW-1185">Reference proteome</keyword>
<dbReference type="InterPro" id="IPR018490">
    <property type="entry name" value="cNMP-bd_dom_sf"/>
</dbReference>
<dbReference type="RefSeq" id="WP_345029690.1">
    <property type="nucleotide sequence ID" value="NZ_BAABEY010000025.1"/>
</dbReference>
<organism evidence="2 3">
    <name type="scientific">Ravibacter arvi</name>
    <dbReference type="NCBI Taxonomy" id="2051041"/>
    <lineage>
        <taxon>Bacteria</taxon>
        <taxon>Pseudomonadati</taxon>
        <taxon>Bacteroidota</taxon>
        <taxon>Cytophagia</taxon>
        <taxon>Cytophagales</taxon>
        <taxon>Spirosomataceae</taxon>
        <taxon>Ravibacter</taxon>
    </lineage>
</organism>
<dbReference type="SUPFAM" id="SSF51206">
    <property type="entry name" value="cAMP-binding domain-like"/>
    <property type="match status" value="1"/>
</dbReference>
<evidence type="ECO:0000313" key="3">
    <source>
        <dbReference type="Proteomes" id="UP001501508"/>
    </source>
</evidence>
<dbReference type="Proteomes" id="UP001501508">
    <property type="component" value="Unassembled WGS sequence"/>
</dbReference>
<protein>
    <recommendedName>
        <fullName evidence="1">Cyclic nucleotide-binding domain-containing protein</fullName>
    </recommendedName>
</protein>
<gene>
    <name evidence="2" type="ORF">GCM10023091_25430</name>
</gene>
<dbReference type="Pfam" id="PF00027">
    <property type="entry name" value="cNMP_binding"/>
    <property type="match status" value="1"/>
</dbReference>
<comment type="caution">
    <text evidence="2">The sequence shown here is derived from an EMBL/GenBank/DDBJ whole genome shotgun (WGS) entry which is preliminary data.</text>
</comment>
<feature type="domain" description="Cyclic nucleotide-binding" evidence="1">
    <location>
        <begin position="14"/>
        <end position="134"/>
    </location>
</feature>
<evidence type="ECO:0000313" key="2">
    <source>
        <dbReference type="EMBL" id="GAA4440984.1"/>
    </source>
</evidence>
<evidence type="ECO:0000259" key="1">
    <source>
        <dbReference type="PROSITE" id="PS50042"/>
    </source>
</evidence>